<evidence type="ECO:0000313" key="1">
    <source>
        <dbReference type="EMBL" id="CVK33085.1"/>
    </source>
</evidence>
<protein>
    <submittedName>
        <fullName evidence="1">Uncharacterized protein</fullName>
    </submittedName>
</protein>
<gene>
    <name evidence="1" type="ORF">MMAB1_1872</name>
</gene>
<name>A0A0X3BNH1_9EURY</name>
<organism evidence="1 2">
    <name type="scientific">Methanoculleus bourgensis</name>
    <dbReference type="NCBI Taxonomy" id="83986"/>
    <lineage>
        <taxon>Archaea</taxon>
        <taxon>Methanobacteriati</taxon>
        <taxon>Methanobacteriota</taxon>
        <taxon>Stenosarchaea group</taxon>
        <taxon>Methanomicrobia</taxon>
        <taxon>Methanomicrobiales</taxon>
        <taxon>Methanomicrobiaceae</taxon>
        <taxon>Methanoculleus</taxon>
    </lineage>
</organism>
<accession>A0A0X3BNH1</accession>
<dbReference type="KEGG" id="mema:MMAB1_1872"/>
<dbReference type="EMBL" id="LT158599">
    <property type="protein sequence ID" value="CVK33085.1"/>
    <property type="molecule type" value="Genomic_DNA"/>
</dbReference>
<dbReference type="Proteomes" id="UP000069850">
    <property type="component" value="Chromosome 1"/>
</dbReference>
<proteinExistence type="predicted"/>
<dbReference type="AlphaFoldDB" id="A0A0X3BNH1"/>
<evidence type="ECO:0000313" key="2">
    <source>
        <dbReference type="Proteomes" id="UP000069850"/>
    </source>
</evidence>
<sequence length="57" mass="6491">MFVILVPEPLPALLQGVPVGRARRSYDERRFEESQRMDDIRIFQGKLQSDTGTQGVS</sequence>
<reference evidence="1 2" key="1">
    <citation type="submission" date="2016-01" db="EMBL/GenBank/DDBJ databases">
        <authorList>
            <person name="Manzoor S."/>
        </authorList>
    </citation>
    <scope>NUCLEOTIDE SEQUENCE [LARGE SCALE GENOMIC DNA]</scope>
    <source>
        <strain evidence="1">Methanoculleus sp MAB1</strain>
    </source>
</reference>